<name>A0A2Z5G0K0_9BACT</name>
<reference evidence="2 3" key="1">
    <citation type="journal article" date="2018" name="Front. Microbiol.">
        <title>Hydrolytic Capabilities as a Key to Environmental Success: Chitinolytic and Cellulolytic Acidobacteria From Acidic Sub-arctic Soils and Boreal Peatlands.</title>
        <authorList>
            <person name="Belova S.E."/>
            <person name="Ravin N.V."/>
            <person name="Pankratov T.A."/>
            <person name="Rakitin A.L."/>
            <person name="Ivanova A.A."/>
            <person name="Beletsky A.V."/>
            <person name="Mardanov A.V."/>
            <person name="Sinninghe Damste J.S."/>
            <person name="Dedysh S.N."/>
        </authorList>
    </citation>
    <scope>NUCLEOTIDE SEQUENCE [LARGE SCALE GENOMIC DNA]</scope>
    <source>
        <strain evidence="2 3">SBC82</strain>
    </source>
</reference>
<dbReference type="AlphaFoldDB" id="A0A2Z5G0K0"/>
<dbReference type="CDD" id="cd02209">
    <property type="entry name" value="cupin_XRE_C"/>
    <property type="match status" value="1"/>
</dbReference>
<dbReference type="SUPFAM" id="SSF51182">
    <property type="entry name" value="RmlC-like cupins"/>
    <property type="match status" value="1"/>
</dbReference>
<dbReference type="PROSITE" id="PS50943">
    <property type="entry name" value="HTH_CROC1"/>
    <property type="match status" value="1"/>
</dbReference>
<dbReference type="InterPro" id="IPR011051">
    <property type="entry name" value="RmlC_Cupin_sf"/>
</dbReference>
<dbReference type="Gene3D" id="2.60.120.10">
    <property type="entry name" value="Jelly Rolls"/>
    <property type="match status" value="1"/>
</dbReference>
<evidence type="ECO:0000259" key="1">
    <source>
        <dbReference type="PROSITE" id="PS50943"/>
    </source>
</evidence>
<organism evidence="2 3">
    <name type="scientific">Acidisarcina polymorpha</name>
    <dbReference type="NCBI Taxonomy" id="2211140"/>
    <lineage>
        <taxon>Bacteria</taxon>
        <taxon>Pseudomonadati</taxon>
        <taxon>Acidobacteriota</taxon>
        <taxon>Terriglobia</taxon>
        <taxon>Terriglobales</taxon>
        <taxon>Acidobacteriaceae</taxon>
        <taxon>Acidisarcina</taxon>
    </lineage>
</organism>
<dbReference type="InterPro" id="IPR014710">
    <property type="entry name" value="RmlC-like_jellyroll"/>
</dbReference>
<gene>
    <name evidence="2" type="ORF">ACPOL_2992</name>
</gene>
<evidence type="ECO:0000313" key="2">
    <source>
        <dbReference type="EMBL" id="AXC12294.1"/>
    </source>
</evidence>
<dbReference type="Proteomes" id="UP000253606">
    <property type="component" value="Chromosome"/>
</dbReference>
<keyword evidence="3" id="KW-1185">Reference proteome</keyword>
<accession>A0A2Z5G0K0</accession>
<proteinExistence type="predicted"/>
<dbReference type="InterPro" id="IPR001387">
    <property type="entry name" value="Cro/C1-type_HTH"/>
</dbReference>
<feature type="domain" description="HTH cro/C1-type" evidence="1">
    <location>
        <begin position="1"/>
        <end position="31"/>
    </location>
</feature>
<sequence length="154" mass="16978">MIAKVEAGKSSPTAMLLGKLSGAFGITISTLLARAENANRSRVLRHDQRLAWRDPQSGYVRRQVFPVPGSTVPIDLVEVELPAGAKVAYPASSYSFAKHLIWVQKGRLVFVEGKQEHLLRAGDCLELGEPQDCRYENRSGTTCTYLVLLLRQAP</sequence>
<protein>
    <submittedName>
        <fullName evidence="2">Transcriptional regulator</fullName>
    </submittedName>
</protein>
<dbReference type="KEGG" id="abas:ACPOL_2992"/>
<dbReference type="EMBL" id="CP030840">
    <property type="protein sequence ID" value="AXC12294.1"/>
    <property type="molecule type" value="Genomic_DNA"/>
</dbReference>
<evidence type="ECO:0000313" key="3">
    <source>
        <dbReference type="Proteomes" id="UP000253606"/>
    </source>
</evidence>